<dbReference type="NCBIfam" id="TIGR02914">
    <property type="entry name" value="EpsI_fam"/>
    <property type="match status" value="1"/>
</dbReference>
<dbReference type="RefSeq" id="WP_237892030.1">
    <property type="nucleotide sequence ID" value="NZ_JAKLTY010000047.1"/>
</dbReference>
<sequence length="234" mass="25728">MNVSRFQIIVASAAILAAAVLAQVLMPRQLMARTSAAPSLDQIIPKQFGTWKLVPDISPITPPDPEGYVQPDPNGAKVYAQEVSRAYTDGQGNIVMFLVAYGPVQNYRLKAHRPEICYTAAGFRIDDKFGGSIKVKNGVPPIKVTRVVAERESRYEPISYWMRVGNDITTGVVDRQIVRLKYGLRGIIPDGALIRVSTVGLPRDAAFQLQDKFVHDILAAIPENELKFFTGSSS</sequence>
<accession>A0A9X1RKB4</accession>
<dbReference type="Proteomes" id="UP001139054">
    <property type="component" value="Unassembled WGS sequence"/>
</dbReference>
<evidence type="ECO:0000313" key="2">
    <source>
        <dbReference type="EMBL" id="MCG2632708.1"/>
    </source>
</evidence>
<protein>
    <submittedName>
        <fullName evidence="2">EpsI family protein</fullName>
    </submittedName>
</protein>
<dbReference type="EMBL" id="JAKLTY010000047">
    <property type="protein sequence ID" value="MCG2632708.1"/>
    <property type="molecule type" value="Genomic_DNA"/>
</dbReference>
<comment type="caution">
    <text evidence="2">The sequence shown here is derived from an EMBL/GenBank/DDBJ whole genome shotgun (WGS) entry which is preliminary data.</text>
</comment>
<proteinExistence type="predicted"/>
<dbReference type="AlphaFoldDB" id="A0A9X1RKB4"/>
<reference evidence="2" key="1">
    <citation type="submission" date="2022-01" db="EMBL/GenBank/DDBJ databases">
        <title>Genome sequnece data of strain Bradyrhizobium sp. nov.</title>
        <authorList>
            <person name="Zhang J."/>
        </authorList>
    </citation>
    <scope>NUCLEOTIDE SEQUENCE</scope>
    <source>
        <strain evidence="2">WYCCWR 13023</strain>
    </source>
</reference>
<organism evidence="2 3">
    <name type="scientific">Bradyrhizobium zhengyangense</name>
    <dbReference type="NCBI Taxonomy" id="2911009"/>
    <lineage>
        <taxon>Bacteria</taxon>
        <taxon>Pseudomonadati</taxon>
        <taxon>Pseudomonadota</taxon>
        <taxon>Alphaproteobacteria</taxon>
        <taxon>Hyphomicrobiales</taxon>
        <taxon>Nitrobacteraceae</taxon>
        <taxon>Bradyrhizobium</taxon>
    </lineage>
</organism>
<evidence type="ECO:0000259" key="1">
    <source>
        <dbReference type="Pfam" id="PF11984"/>
    </source>
</evidence>
<name>A0A9X1RKB4_9BRAD</name>
<feature type="domain" description="Methanolan biosynthesis EpsI" evidence="1">
    <location>
        <begin position="10"/>
        <end position="223"/>
    </location>
</feature>
<evidence type="ECO:0000313" key="3">
    <source>
        <dbReference type="Proteomes" id="UP001139054"/>
    </source>
</evidence>
<dbReference type="NCBIfam" id="NF045608">
    <property type="entry name" value="EpsI_type_V"/>
    <property type="match status" value="1"/>
</dbReference>
<dbReference type="Pfam" id="PF11984">
    <property type="entry name" value="DUF3485"/>
    <property type="match status" value="1"/>
</dbReference>
<gene>
    <name evidence="2" type="ORF">L6654_39595</name>
</gene>
<dbReference type="InterPro" id="IPR054654">
    <property type="entry name" value="EpsI_type_V_pred"/>
</dbReference>
<dbReference type="InterPro" id="IPR014263">
    <property type="entry name" value="Methanolan_biosynth_EpsI"/>
</dbReference>